<dbReference type="Proteomes" id="UP000712600">
    <property type="component" value="Unassembled WGS sequence"/>
</dbReference>
<dbReference type="EMBL" id="QGKX02001290">
    <property type="protein sequence ID" value="KAF3540184.1"/>
    <property type="molecule type" value="Genomic_DNA"/>
</dbReference>
<dbReference type="AlphaFoldDB" id="A0A8S9QPN8"/>
<organism evidence="1 2">
    <name type="scientific">Brassica cretica</name>
    <name type="common">Mustard</name>
    <dbReference type="NCBI Taxonomy" id="69181"/>
    <lineage>
        <taxon>Eukaryota</taxon>
        <taxon>Viridiplantae</taxon>
        <taxon>Streptophyta</taxon>
        <taxon>Embryophyta</taxon>
        <taxon>Tracheophyta</taxon>
        <taxon>Spermatophyta</taxon>
        <taxon>Magnoliopsida</taxon>
        <taxon>eudicotyledons</taxon>
        <taxon>Gunneridae</taxon>
        <taxon>Pentapetalae</taxon>
        <taxon>rosids</taxon>
        <taxon>malvids</taxon>
        <taxon>Brassicales</taxon>
        <taxon>Brassicaceae</taxon>
        <taxon>Brassiceae</taxon>
        <taxon>Brassica</taxon>
    </lineage>
</organism>
<evidence type="ECO:0000313" key="2">
    <source>
        <dbReference type="Proteomes" id="UP000712600"/>
    </source>
</evidence>
<protein>
    <submittedName>
        <fullName evidence="1">Uncharacterized protein</fullName>
    </submittedName>
</protein>
<name>A0A8S9QPN8_BRACR</name>
<proteinExistence type="predicted"/>
<comment type="caution">
    <text evidence="1">The sequence shown here is derived from an EMBL/GenBank/DDBJ whole genome shotgun (WGS) entry which is preliminary data.</text>
</comment>
<reference evidence="1" key="1">
    <citation type="submission" date="2019-12" db="EMBL/GenBank/DDBJ databases">
        <title>Genome sequencing and annotation of Brassica cretica.</title>
        <authorList>
            <person name="Studholme D.J."/>
            <person name="Sarris P."/>
        </authorList>
    </citation>
    <scope>NUCLEOTIDE SEQUENCE</scope>
    <source>
        <strain evidence="1">PFS-109/04</strain>
        <tissue evidence="1">Leaf</tissue>
    </source>
</reference>
<sequence>MKKRTWAIGLRSDQEKKKKIEEEASLPRAWSRDSPENADRSIALDCNLSSLSPFLPPDVVADPRTGKTNCFVFYLLSIITSNAINDTTIKRNKWYQSCGYRIKIIASSSHSDQYEKLDRQSEDQASKKKDQVKVRNLSGLSVCGVLR</sequence>
<accession>A0A8S9QPN8</accession>
<evidence type="ECO:0000313" key="1">
    <source>
        <dbReference type="EMBL" id="KAF3540184.1"/>
    </source>
</evidence>
<gene>
    <name evidence="1" type="ORF">F2Q69_00023580</name>
</gene>